<dbReference type="Pfam" id="PF01751">
    <property type="entry name" value="Toprim"/>
    <property type="match status" value="1"/>
</dbReference>
<dbReference type="Pfam" id="PF02518">
    <property type="entry name" value="HATPase_c"/>
    <property type="match status" value="1"/>
</dbReference>
<dbReference type="EMBL" id="MLJW01000042">
    <property type="protein sequence ID" value="OIR06550.1"/>
    <property type="molecule type" value="Genomic_DNA"/>
</dbReference>
<proteinExistence type="predicted"/>
<evidence type="ECO:0000256" key="5">
    <source>
        <dbReference type="ARBA" id="ARBA00022741"/>
    </source>
</evidence>
<evidence type="ECO:0000256" key="4">
    <source>
        <dbReference type="ARBA" id="ARBA00022723"/>
    </source>
</evidence>
<evidence type="ECO:0000256" key="6">
    <source>
        <dbReference type="ARBA" id="ARBA00022840"/>
    </source>
</evidence>
<dbReference type="InterPro" id="IPR003594">
    <property type="entry name" value="HATPase_dom"/>
</dbReference>
<comment type="caution">
    <text evidence="11">The sequence shown here is derived from an EMBL/GenBank/DDBJ whole genome shotgun (WGS) entry which is preliminary data.</text>
</comment>
<dbReference type="InterPro" id="IPR013760">
    <property type="entry name" value="Topo_IIA-like_dom_sf"/>
</dbReference>
<dbReference type="InterPro" id="IPR001241">
    <property type="entry name" value="Topo_IIA"/>
</dbReference>
<keyword evidence="9 11" id="KW-0413">Isomerase</keyword>
<dbReference type="SUPFAM" id="SSF54211">
    <property type="entry name" value="Ribosomal protein S5 domain 2-like"/>
    <property type="match status" value="1"/>
</dbReference>
<keyword evidence="8" id="KW-0238">DNA-binding</keyword>
<evidence type="ECO:0000256" key="3">
    <source>
        <dbReference type="ARBA" id="ARBA00012895"/>
    </source>
</evidence>
<feature type="domain" description="Toprim" evidence="10">
    <location>
        <begin position="429"/>
        <end position="546"/>
    </location>
</feature>
<sequence>MVEQVYGADSVRVLRGLEPVRARPGMYTRTDSPTHIVQEVIDNAADEALGGHATNIIVTIFKDGAVEVSDNGRGIPVEIPKGESQPAVELVFVQLHAGGKFDKEDENSSYRFSGGLHGVGVSVTNALSTRLEVQVKRGGKIHELIFANGDCIESLKDIGKCLKKDTGTTVKCWPDPKYFDSPRVSLTQLEHLIKSKAVLLRGVSVTLRTEGAEGFEERSWTYEGGLPQYLEEMIGEREEVDNEPPIPIISGEFYHNENNDGISKGEGALWALSFGAGGGRGESYVNLIPTLSGGTHEAGLRNGVFEAVKTFMEHHSMMQRGIKISSEDVWNNAYYVLAAKVLDPQFQGQTKEKLTNRDAMRMVASSVKPIMETWLSQNVDYAKRISDLVNRTAAARNKSTQKIEKRKSSGVNMMPSKLTDCEAAGTMAAELFLVEGDSAGGSAKMGRNNEFQSLLPLRGKVLNTWEVDAGRIFGNSEVHDIFVALGIEPHTLKDNPDFSGLRYGKLCILSDADVDGSHIQVLLLTMLLRHAPKLIERGHVYISQPPLYRIDVPAHGKSKPMRKIYVSDDAEKISMIEKLKREGIAEEKLGIQRFKGLGEMNPEQLWETTLCPDTRRLVQVRLPEGEVDGAHKMFDMLMAKNESPARKAWMERRGNDVEADV</sequence>
<dbReference type="GO" id="GO:0005694">
    <property type="term" value="C:chromosome"/>
    <property type="evidence" value="ECO:0007669"/>
    <property type="project" value="InterPro"/>
</dbReference>
<dbReference type="CDD" id="cd00822">
    <property type="entry name" value="TopoII_Trans_DNA_gyrase"/>
    <property type="match status" value="1"/>
</dbReference>
<keyword evidence="6" id="KW-0067">ATP-binding</keyword>
<dbReference type="PRINTS" id="PR01098">
    <property type="entry name" value="TOPISMRASE4B"/>
</dbReference>
<dbReference type="InterPro" id="IPR005737">
    <property type="entry name" value="TopoIV_B_Gneg"/>
</dbReference>
<evidence type="ECO:0000256" key="2">
    <source>
        <dbReference type="ARBA" id="ARBA00001946"/>
    </source>
</evidence>
<dbReference type="PANTHER" id="PTHR45866">
    <property type="entry name" value="DNA GYRASE/TOPOISOMERASE SUBUNIT B"/>
    <property type="match status" value="1"/>
</dbReference>
<dbReference type="SUPFAM" id="SSF55874">
    <property type="entry name" value="ATPase domain of HSP90 chaperone/DNA topoisomerase II/histidine kinase"/>
    <property type="match status" value="1"/>
</dbReference>
<dbReference type="AlphaFoldDB" id="A0A1J5T2Z7"/>
<dbReference type="GO" id="GO:0003918">
    <property type="term" value="F:DNA topoisomerase type II (double strand cut, ATP-hydrolyzing) activity"/>
    <property type="evidence" value="ECO:0007669"/>
    <property type="project" value="UniProtKB-EC"/>
</dbReference>
<dbReference type="InterPro" id="IPR013759">
    <property type="entry name" value="Topo_IIA_B_C"/>
</dbReference>
<dbReference type="InterPro" id="IPR036890">
    <property type="entry name" value="HATPase_C_sf"/>
</dbReference>
<evidence type="ECO:0000256" key="9">
    <source>
        <dbReference type="ARBA" id="ARBA00023235"/>
    </source>
</evidence>
<keyword evidence="4" id="KW-0479">Metal-binding</keyword>
<evidence type="ECO:0000256" key="8">
    <source>
        <dbReference type="ARBA" id="ARBA00023125"/>
    </source>
</evidence>
<protein>
    <recommendedName>
        <fullName evidence="3">DNA topoisomerase (ATP-hydrolyzing)</fullName>
        <ecNumber evidence="3">5.6.2.2</ecNumber>
    </recommendedName>
</protein>
<dbReference type="PROSITE" id="PS50880">
    <property type="entry name" value="TOPRIM"/>
    <property type="match status" value="1"/>
</dbReference>
<dbReference type="Gene3D" id="3.30.230.10">
    <property type="match status" value="1"/>
</dbReference>
<dbReference type="GO" id="GO:0005524">
    <property type="term" value="F:ATP binding"/>
    <property type="evidence" value="ECO:0007669"/>
    <property type="project" value="UniProtKB-KW"/>
</dbReference>
<dbReference type="SUPFAM" id="SSF56719">
    <property type="entry name" value="Type II DNA topoisomerase"/>
    <property type="match status" value="1"/>
</dbReference>
<dbReference type="Gene3D" id="3.30.565.10">
    <property type="entry name" value="Histidine kinase-like ATPase, C-terminal domain"/>
    <property type="match status" value="1"/>
</dbReference>
<dbReference type="PROSITE" id="PS00177">
    <property type="entry name" value="TOPOISOMERASE_II"/>
    <property type="match status" value="1"/>
</dbReference>
<dbReference type="InterPro" id="IPR002288">
    <property type="entry name" value="DNA_gyrase_B_C"/>
</dbReference>
<dbReference type="PRINTS" id="PR00418">
    <property type="entry name" value="TPI2FAMILY"/>
</dbReference>
<name>A0A1J5T2Z7_9ZZZZ</name>
<dbReference type="SMART" id="SM00387">
    <property type="entry name" value="HATPase_c"/>
    <property type="match status" value="1"/>
</dbReference>
<evidence type="ECO:0000313" key="11">
    <source>
        <dbReference type="EMBL" id="OIR06550.1"/>
    </source>
</evidence>
<dbReference type="InterPro" id="IPR014721">
    <property type="entry name" value="Ribsml_uS5_D2-typ_fold_subgr"/>
</dbReference>
<evidence type="ECO:0000256" key="7">
    <source>
        <dbReference type="ARBA" id="ARBA00022842"/>
    </source>
</evidence>
<comment type="catalytic activity">
    <reaction evidence="1">
        <text>ATP-dependent breakage, passage and rejoining of double-stranded DNA.</text>
        <dbReference type="EC" id="5.6.2.2"/>
    </reaction>
</comment>
<comment type="cofactor">
    <cofactor evidence="2">
        <name>Mg(2+)</name>
        <dbReference type="ChEBI" id="CHEBI:18420"/>
    </cofactor>
</comment>
<keyword evidence="5" id="KW-0547">Nucleotide-binding</keyword>
<dbReference type="InterPro" id="IPR013506">
    <property type="entry name" value="Topo_IIA_bsu_dom2"/>
</dbReference>
<dbReference type="PANTHER" id="PTHR45866:SF4">
    <property type="entry name" value="DNA TOPOISOMERASE 4 SUBUNIT B"/>
    <property type="match status" value="1"/>
</dbReference>
<dbReference type="InterPro" id="IPR018522">
    <property type="entry name" value="TopoIIA_CS"/>
</dbReference>
<evidence type="ECO:0000256" key="1">
    <source>
        <dbReference type="ARBA" id="ARBA00000185"/>
    </source>
</evidence>
<dbReference type="Gene3D" id="3.40.50.670">
    <property type="match status" value="1"/>
</dbReference>
<dbReference type="InterPro" id="IPR006171">
    <property type="entry name" value="TOPRIM_dom"/>
</dbReference>
<keyword evidence="7" id="KW-0460">Magnesium</keyword>
<dbReference type="GO" id="GO:0046872">
    <property type="term" value="F:metal ion binding"/>
    <property type="evidence" value="ECO:0007669"/>
    <property type="project" value="UniProtKB-KW"/>
</dbReference>
<dbReference type="InterPro" id="IPR020568">
    <property type="entry name" value="Ribosomal_Su5_D2-typ_SF"/>
</dbReference>
<dbReference type="GO" id="GO:0006265">
    <property type="term" value="P:DNA topological change"/>
    <property type="evidence" value="ECO:0007669"/>
    <property type="project" value="InterPro"/>
</dbReference>
<dbReference type="SMART" id="SM00433">
    <property type="entry name" value="TOP2c"/>
    <property type="match status" value="1"/>
</dbReference>
<dbReference type="CDD" id="cd16928">
    <property type="entry name" value="HATPase_GyrB-like"/>
    <property type="match status" value="1"/>
</dbReference>
<reference evidence="11" key="1">
    <citation type="submission" date="2016-10" db="EMBL/GenBank/DDBJ databases">
        <title>Sequence of Gallionella enrichment culture.</title>
        <authorList>
            <person name="Poehlein A."/>
            <person name="Muehling M."/>
            <person name="Daniel R."/>
        </authorList>
    </citation>
    <scope>NUCLEOTIDE SEQUENCE</scope>
</reference>
<organism evidence="11">
    <name type="scientific">mine drainage metagenome</name>
    <dbReference type="NCBI Taxonomy" id="410659"/>
    <lineage>
        <taxon>unclassified sequences</taxon>
        <taxon>metagenomes</taxon>
        <taxon>ecological metagenomes</taxon>
    </lineage>
</organism>
<dbReference type="GO" id="GO:0003677">
    <property type="term" value="F:DNA binding"/>
    <property type="evidence" value="ECO:0007669"/>
    <property type="project" value="UniProtKB-KW"/>
</dbReference>
<dbReference type="Pfam" id="PF00204">
    <property type="entry name" value="DNA_gyraseB"/>
    <property type="match status" value="1"/>
</dbReference>
<gene>
    <name evidence="11" type="primary">parE_3</name>
    <name evidence="11" type="ORF">GALL_111550</name>
</gene>
<accession>A0A1J5T2Z7</accession>
<evidence type="ECO:0000259" key="10">
    <source>
        <dbReference type="PROSITE" id="PS50880"/>
    </source>
</evidence>
<dbReference type="Pfam" id="PF00986">
    <property type="entry name" value="DNA_gyraseB_C"/>
    <property type="match status" value="1"/>
</dbReference>
<dbReference type="FunFam" id="3.40.50.670:FF:000001">
    <property type="entry name" value="DNA topoisomerase 2"/>
    <property type="match status" value="1"/>
</dbReference>
<dbReference type="EC" id="5.6.2.2" evidence="3"/>